<keyword evidence="3" id="KW-0720">Serine protease</keyword>
<keyword evidence="2" id="KW-1015">Disulfide bond</keyword>
<dbReference type="PANTHER" id="PTHR24276:SF98">
    <property type="entry name" value="FI18310P1-RELATED"/>
    <property type="match status" value="1"/>
</dbReference>
<evidence type="ECO:0000256" key="1">
    <source>
        <dbReference type="ARBA" id="ARBA00007664"/>
    </source>
</evidence>
<dbReference type="InterPro" id="IPR009003">
    <property type="entry name" value="Peptidase_S1_PA"/>
</dbReference>
<protein>
    <submittedName>
        <fullName evidence="6">S1 family peptidase</fullName>
    </submittedName>
</protein>
<name>A0ABW2GHY3_9ACTN</name>
<proteinExistence type="inferred from homology"/>
<sequence length="279" mass="28914">MLRKLRKLRSTALFAAVAALGLLATAAPAHAIVGGTDDTDNRYAAVGALQASVGDGRFPVFCSGTLIRPDVVLTASHCLDFFGAPPGDPGLGVDDLSVSFAVGSDESAAGHAAERIVLHPQWLGASPGVGNSKQRYLSPGHEDIALVFLKAPVQGVTPAPVAGPGYLDGLDLDSVTLTAAGYGTDAYVTGSAGSPRAVSIFDGVRSYRDVSVIDARDAFPDRFVKITKSVCFGDSGGPLFHGDTVVGINTWTFSYRCDGPNLEYRTDSAPAQAFLDANL</sequence>
<dbReference type="Gene3D" id="2.40.10.10">
    <property type="entry name" value="Trypsin-like serine proteases"/>
    <property type="match status" value="1"/>
</dbReference>
<evidence type="ECO:0000313" key="6">
    <source>
        <dbReference type="EMBL" id="MFC7219331.1"/>
    </source>
</evidence>
<keyword evidence="3" id="KW-0645">Protease</keyword>
<dbReference type="InterPro" id="IPR050430">
    <property type="entry name" value="Peptidase_S1"/>
</dbReference>
<comment type="similarity">
    <text evidence="1">Belongs to the peptidase S1 family.</text>
</comment>
<feature type="domain" description="Peptidase S1" evidence="5">
    <location>
        <begin position="32"/>
        <end position="279"/>
    </location>
</feature>
<dbReference type="SUPFAM" id="SSF50494">
    <property type="entry name" value="Trypsin-like serine proteases"/>
    <property type="match status" value="1"/>
</dbReference>
<reference evidence="7" key="1">
    <citation type="journal article" date="2019" name="Int. J. Syst. Evol. Microbiol.">
        <title>The Global Catalogue of Microorganisms (GCM) 10K type strain sequencing project: providing services to taxonomists for standard genome sequencing and annotation.</title>
        <authorList>
            <consortium name="The Broad Institute Genomics Platform"/>
            <consortium name="The Broad Institute Genome Sequencing Center for Infectious Disease"/>
            <person name="Wu L."/>
            <person name="Ma J."/>
        </authorList>
    </citation>
    <scope>NUCLEOTIDE SEQUENCE [LARGE SCALE GENOMIC DNA]</scope>
    <source>
        <strain evidence="7">CGMCC 1.13681</strain>
    </source>
</reference>
<comment type="caution">
    <text evidence="6">The sequence shown here is derived from an EMBL/GenBank/DDBJ whole genome shotgun (WGS) entry which is preliminary data.</text>
</comment>
<accession>A0ABW2GHY3</accession>
<keyword evidence="7" id="KW-1185">Reference proteome</keyword>
<dbReference type="InterPro" id="IPR033116">
    <property type="entry name" value="TRYPSIN_SER"/>
</dbReference>
<dbReference type="InterPro" id="IPR018114">
    <property type="entry name" value="TRYPSIN_HIS"/>
</dbReference>
<organism evidence="6 7">
    <name type="scientific">Streptomyces polyrhachis</name>
    <dbReference type="NCBI Taxonomy" id="1282885"/>
    <lineage>
        <taxon>Bacteria</taxon>
        <taxon>Bacillati</taxon>
        <taxon>Actinomycetota</taxon>
        <taxon>Actinomycetes</taxon>
        <taxon>Kitasatosporales</taxon>
        <taxon>Streptomycetaceae</taxon>
        <taxon>Streptomyces</taxon>
    </lineage>
</organism>
<dbReference type="Proteomes" id="UP001596413">
    <property type="component" value="Unassembled WGS sequence"/>
</dbReference>
<keyword evidence="3" id="KW-0378">Hydrolase</keyword>
<gene>
    <name evidence="6" type="ORF">ACFQLX_14310</name>
</gene>
<dbReference type="PROSITE" id="PS00135">
    <property type="entry name" value="TRYPSIN_SER"/>
    <property type="match status" value="1"/>
</dbReference>
<feature type="chain" id="PRO_5045968110" evidence="4">
    <location>
        <begin position="32"/>
        <end position="279"/>
    </location>
</feature>
<dbReference type="PRINTS" id="PR00722">
    <property type="entry name" value="CHYMOTRYPSIN"/>
</dbReference>
<dbReference type="RefSeq" id="WP_386414941.1">
    <property type="nucleotide sequence ID" value="NZ_JBHSZO010000020.1"/>
</dbReference>
<dbReference type="EMBL" id="JBHSZO010000020">
    <property type="protein sequence ID" value="MFC7219331.1"/>
    <property type="molecule type" value="Genomic_DNA"/>
</dbReference>
<evidence type="ECO:0000256" key="2">
    <source>
        <dbReference type="ARBA" id="ARBA00023157"/>
    </source>
</evidence>
<feature type="signal peptide" evidence="4">
    <location>
        <begin position="1"/>
        <end position="31"/>
    </location>
</feature>
<dbReference type="PROSITE" id="PS50240">
    <property type="entry name" value="TRYPSIN_DOM"/>
    <property type="match status" value="1"/>
</dbReference>
<evidence type="ECO:0000313" key="7">
    <source>
        <dbReference type="Proteomes" id="UP001596413"/>
    </source>
</evidence>
<dbReference type="PANTHER" id="PTHR24276">
    <property type="entry name" value="POLYSERASE-RELATED"/>
    <property type="match status" value="1"/>
</dbReference>
<dbReference type="InterPro" id="IPR001314">
    <property type="entry name" value="Peptidase_S1A"/>
</dbReference>
<evidence type="ECO:0000259" key="5">
    <source>
        <dbReference type="PROSITE" id="PS50240"/>
    </source>
</evidence>
<evidence type="ECO:0000256" key="3">
    <source>
        <dbReference type="RuleBase" id="RU363034"/>
    </source>
</evidence>
<dbReference type="Pfam" id="PF00089">
    <property type="entry name" value="Trypsin"/>
    <property type="match status" value="1"/>
</dbReference>
<dbReference type="InterPro" id="IPR043504">
    <property type="entry name" value="Peptidase_S1_PA_chymotrypsin"/>
</dbReference>
<evidence type="ECO:0000256" key="4">
    <source>
        <dbReference type="SAM" id="SignalP"/>
    </source>
</evidence>
<keyword evidence="4" id="KW-0732">Signal</keyword>
<dbReference type="PROSITE" id="PS00134">
    <property type="entry name" value="TRYPSIN_HIS"/>
    <property type="match status" value="1"/>
</dbReference>
<dbReference type="InterPro" id="IPR001254">
    <property type="entry name" value="Trypsin_dom"/>
</dbReference>
<dbReference type="SMART" id="SM00020">
    <property type="entry name" value="Tryp_SPc"/>
    <property type="match status" value="1"/>
</dbReference>